<sequence>MGDNILPELGDLVFSVLIGYAGALEFLYVLRHLYHWSCSHVNAIKNDPESFKRLQERMRSELAEAEAKELQAGMAVMKDGILYKDGFRIGSEQLAQNSPENSKRRKKELELELERQREIEEETRRQLVDAEARLAEERKKAAEALAARQREEEEEATKLLAVEFARKEQQAREEEETRKIKEAERKEKEEEEERRREMHAESLKLFEAEREREKQQRKKEIEENVTESGLILIEKQQGEPNEAITEVKDGQHAPQNETLEHSKPKEYSEADTMGNIMRLLDSENERKILEKEFEETASRERSEKLRICEENARKFLEADKEMEELLESAQKIRRHSATESTPQSPVFENPCVKKSISPLSDISDSDSHRFTQTLKTQFGQTSNEPYLLKTRSLLFESKSDDTHSFDSQSALRAQPSEEYGTSSDAAIDNTIEVQFAHLERQEPDGGEDNDSRVPAKYTDDYLRSLDGIKQRPLIREDGSGRRRAFKKRRSSGSSNSSFESRTSREEEVKMFTSLEEEELLPKKLGEDDFTPITYSTEPLLRVKTPRRRHKRSPAKDAMISDGNTRSSVEMLEEETDTNPWGEITPEHYKDTPFWKREKSMSIDEEAIELELSSTKADEEADDNVRNLHTALLFENPPCSNNDEALTELQLQQAKQVQKNTEQQPADEPSSDIQPNLQFVPNAATGSPISCKAASPRLRRSPRIEEMDQYEELWNATNEPNALEEILTPTTPSTPSIILNKSPDIGPWRDQYGLLMEGISDFYDFTASINPSRSRSTSRQASPSASQPGTPVPKNVEFELCQTSEDTLDLYDDTGSALEMDKKSLVNFIESFQNESLRLPQVIKEQLQNVADTPNKTNEEIEGSPIELKLLIQTLPNKIQSRLSETVDDQIEHSNALLEAPDLKSPNIESPSNITEIRGLDDMETLVQERYVRTRSRSRSPLPTPNNLERSLETRRSKRIRQNDDLSEKLGIDIDTSGTTSHSNSPSSSPSIRCNDSMNFLELSIRTERTQSHSRSRSRSPLPTAENLKTGLEHRRQKKIQQNDELFQQLHISIPPIADDDSKLLERKCITAPVISIQCCDEECLEDSLEIPLEDSADTLESMITLVETLRLQRSRSKSPMRRLERERTPEPSKTRADIIESDQLNDREYEHEKRSCTPSRSISISPTLSNEDIDFHIMLNLESSQNRTLSKCSEEMESILAEKQRQVDAEALSKLSNASEEVELRTVTPVSPYEIGDKYKLMALPIEESLRQRRCSPTTPDYDRTISQEWSDTQRIKDTMLTTGFKRSTYVGESLDLGSEFASLREENARFQRSSSPSPSLIYVESREKANERQLEQDKILSELISVSKQVDEERMGAKPKSIDTSTRSKEIQQSEFEELRLINAEFQRSRSQSRSPLNEIEAKEFEQIEEEATERELQYRIADIEKANINFQEFSRYLNAGFLDNERRASDSALIQKPEIMIQLQELEEDFELEPENYHHFRRFSLNQEESVEEYPNDDYVYVSQIEVQTPSGTRTWIREDFYSENFEELSIFQEVGSANAALKLDAVNEAAEIQIPVPEDEDTDGSEDERQTIVEVDDEIDEDICDFNERGPADESHHEQSECEEADREIDHYANRDADDWQRLENIEEYLANVEGAVGGDVDVLEYDSDSAAIDEIYDDAIKNRKQSGIQRDYDNILNEMQKNYMMNAVRGNGSEADMSGMSDNDRTTVEESQKEKSLIPKLIRNERHENELRYLGDAANAERKSARLRTRYGYMPQHHHNSTEELDFEVDLNYTPKKEYNWRKNFKLDEGEINVKEKQNIPTKGETDKNETTIDEYLELRKFSLGGESITIFSQGSEGICYIANENQEVVDTKQEGTECSKFGEKLLHFEGMDEETILEKPKKKKSKKKQHRESRNNSMECYTKDQYDSESQVNSRRNSSNSTKSAKSRSRRNSRNNDEVNVGIFSPSERVLIEESNASNLISANKKKLKKRKKTKETFNNKESETKDELTKVENDNYFDLSVKVATASAAVTPDTCSINPLASLSPQDSICTPSSSIDSETSILAELISVPSSAEASPMQREVCTPPVDMATSATTDALISQSTITAPKSTKVDTFDILKDANFYPLF</sequence>
<feature type="compositionally biased region" description="Polar residues" evidence="1">
    <location>
        <begin position="769"/>
        <end position="788"/>
    </location>
</feature>
<reference evidence="2" key="1">
    <citation type="submission" date="2020-11" db="EMBL/GenBank/DDBJ databases">
        <authorList>
            <person name="Whitehead M."/>
        </authorList>
    </citation>
    <scope>NUCLEOTIDE SEQUENCE</scope>
    <source>
        <strain evidence="2">EGII</strain>
    </source>
</reference>
<feature type="region of interest" description="Disordered" evidence="1">
    <location>
        <begin position="652"/>
        <end position="673"/>
    </location>
</feature>
<accession>A0A811UWA9</accession>
<organism evidence="2 3">
    <name type="scientific">Ceratitis capitata</name>
    <name type="common">Mediterranean fruit fly</name>
    <name type="synonym">Tephritis capitata</name>
    <dbReference type="NCBI Taxonomy" id="7213"/>
    <lineage>
        <taxon>Eukaryota</taxon>
        <taxon>Metazoa</taxon>
        <taxon>Ecdysozoa</taxon>
        <taxon>Arthropoda</taxon>
        <taxon>Hexapoda</taxon>
        <taxon>Insecta</taxon>
        <taxon>Pterygota</taxon>
        <taxon>Neoptera</taxon>
        <taxon>Endopterygota</taxon>
        <taxon>Diptera</taxon>
        <taxon>Brachycera</taxon>
        <taxon>Muscomorpha</taxon>
        <taxon>Tephritoidea</taxon>
        <taxon>Tephritidae</taxon>
        <taxon>Ceratitis</taxon>
        <taxon>Ceratitis</taxon>
    </lineage>
</organism>
<dbReference type="EMBL" id="CAJHJT010000034">
    <property type="protein sequence ID" value="CAD7003479.1"/>
    <property type="molecule type" value="Genomic_DNA"/>
</dbReference>
<gene>
    <name evidence="2" type="ORF">CCAP1982_LOCUS11930</name>
</gene>
<feature type="region of interest" description="Disordered" evidence="1">
    <location>
        <begin position="1114"/>
        <end position="1142"/>
    </location>
</feature>
<feature type="region of interest" description="Disordered" evidence="1">
    <location>
        <begin position="536"/>
        <end position="587"/>
    </location>
</feature>
<name>A0A811UWA9_CERCA</name>
<keyword evidence="3" id="KW-1185">Reference proteome</keyword>
<proteinExistence type="predicted"/>
<protein>
    <submittedName>
        <fullName evidence="2">(Mediterranean fruit fly) hypothetical protein</fullName>
    </submittedName>
</protein>
<dbReference type="Proteomes" id="UP000606786">
    <property type="component" value="Unassembled WGS sequence"/>
</dbReference>
<feature type="region of interest" description="Disordered" evidence="1">
    <location>
        <begin position="329"/>
        <end position="351"/>
    </location>
</feature>
<feature type="region of interest" description="Disordered" evidence="1">
    <location>
        <begin position="246"/>
        <end position="271"/>
    </location>
</feature>
<feature type="region of interest" description="Disordered" evidence="1">
    <location>
        <begin position="1877"/>
        <end position="1946"/>
    </location>
</feature>
<feature type="compositionally biased region" description="Basic and acidic residues" evidence="1">
    <location>
        <begin position="1121"/>
        <end position="1142"/>
    </location>
</feature>
<feature type="compositionally biased region" description="Polar residues" evidence="1">
    <location>
        <begin position="652"/>
        <end position="663"/>
    </location>
</feature>
<feature type="compositionally biased region" description="Low complexity" evidence="1">
    <location>
        <begin position="491"/>
        <end position="500"/>
    </location>
</feature>
<feature type="compositionally biased region" description="Basic residues" evidence="1">
    <location>
        <begin position="481"/>
        <end position="490"/>
    </location>
</feature>
<feature type="compositionally biased region" description="Basic residues" evidence="1">
    <location>
        <begin position="543"/>
        <end position="552"/>
    </location>
</feature>
<feature type="region of interest" description="Disordered" evidence="1">
    <location>
        <begin position="769"/>
        <end position="793"/>
    </location>
</feature>
<feature type="region of interest" description="Disordered" evidence="1">
    <location>
        <begin position="1351"/>
        <end position="1371"/>
    </location>
</feature>
<feature type="region of interest" description="Disordered" evidence="1">
    <location>
        <begin position="168"/>
        <end position="223"/>
    </location>
</feature>
<dbReference type="OrthoDB" id="7740580at2759"/>
<evidence type="ECO:0000313" key="2">
    <source>
        <dbReference type="EMBL" id="CAD7003479.1"/>
    </source>
</evidence>
<feature type="compositionally biased region" description="Basic and acidic residues" evidence="1">
    <location>
        <begin position="437"/>
        <end position="480"/>
    </location>
</feature>
<feature type="compositionally biased region" description="Basic residues" evidence="1">
    <location>
        <begin position="1885"/>
        <end position="1896"/>
    </location>
</feature>
<feature type="region of interest" description="Disordered" evidence="1">
    <location>
        <begin position="930"/>
        <end position="1028"/>
    </location>
</feature>
<feature type="region of interest" description="Disordered" evidence="1">
    <location>
        <begin position="901"/>
        <end position="920"/>
    </location>
</feature>
<evidence type="ECO:0000256" key="1">
    <source>
        <dbReference type="SAM" id="MobiDB-lite"/>
    </source>
</evidence>
<feature type="compositionally biased region" description="Low complexity" evidence="1">
    <location>
        <begin position="1918"/>
        <end position="1929"/>
    </location>
</feature>
<feature type="compositionally biased region" description="Basic and acidic residues" evidence="1">
    <location>
        <begin position="168"/>
        <end position="222"/>
    </location>
</feature>
<evidence type="ECO:0000313" key="3">
    <source>
        <dbReference type="Proteomes" id="UP000606786"/>
    </source>
</evidence>
<feature type="region of interest" description="Disordered" evidence="1">
    <location>
        <begin position="1697"/>
        <end position="1720"/>
    </location>
</feature>
<comment type="caution">
    <text evidence="2">The sequence shown here is derived from an EMBL/GenBank/DDBJ whole genome shotgun (WGS) entry which is preliminary data.</text>
</comment>
<feature type="compositionally biased region" description="Basic and acidic residues" evidence="1">
    <location>
        <begin position="949"/>
        <end position="971"/>
    </location>
</feature>
<feature type="compositionally biased region" description="Low complexity" evidence="1">
    <location>
        <begin position="975"/>
        <end position="990"/>
    </location>
</feature>
<feature type="compositionally biased region" description="Basic and acidic residues" evidence="1">
    <location>
        <begin position="258"/>
        <end position="268"/>
    </location>
</feature>
<feature type="compositionally biased region" description="Basic and acidic residues" evidence="1">
    <location>
        <begin position="1706"/>
        <end position="1720"/>
    </location>
</feature>
<feature type="region of interest" description="Disordered" evidence="1">
    <location>
        <begin position="398"/>
        <end position="508"/>
    </location>
</feature>